<dbReference type="PANTHER" id="PTHR30055:SF148">
    <property type="entry name" value="TETR-FAMILY TRANSCRIPTIONAL REGULATOR"/>
    <property type="match status" value="1"/>
</dbReference>
<feature type="domain" description="HTH tetR-type" evidence="5">
    <location>
        <begin position="12"/>
        <end position="72"/>
    </location>
</feature>
<reference evidence="7" key="1">
    <citation type="journal article" date="2019" name="Int. J. Syst. Evol. Microbiol.">
        <title>The Global Catalogue of Microorganisms (GCM) 10K type strain sequencing project: providing services to taxonomists for standard genome sequencing and annotation.</title>
        <authorList>
            <consortium name="The Broad Institute Genomics Platform"/>
            <consortium name="The Broad Institute Genome Sequencing Center for Infectious Disease"/>
            <person name="Wu L."/>
            <person name="Ma J."/>
        </authorList>
    </citation>
    <scope>NUCLEOTIDE SEQUENCE [LARGE SCALE GENOMIC DNA]</scope>
    <source>
        <strain evidence="7">JCM 13002</strain>
    </source>
</reference>
<evidence type="ECO:0000256" key="2">
    <source>
        <dbReference type="ARBA" id="ARBA00023125"/>
    </source>
</evidence>
<comment type="caution">
    <text evidence="6">The sequence shown here is derived from an EMBL/GenBank/DDBJ whole genome shotgun (WGS) entry which is preliminary data.</text>
</comment>
<dbReference type="PROSITE" id="PS50977">
    <property type="entry name" value="HTH_TETR_2"/>
    <property type="match status" value="1"/>
</dbReference>
<evidence type="ECO:0000256" key="3">
    <source>
        <dbReference type="ARBA" id="ARBA00023163"/>
    </source>
</evidence>
<evidence type="ECO:0000313" key="6">
    <source>
        <dbReference type="EMBL" id="GAA1091219.1"/>
    </source>
</evidence>
<dbReference type="InterPro" id="IPR001647">
    <property type="entry name" value="HTH_TetR"/>
</dbReference>
<accession>A0ABP4E4Q1</accession>
<feature type="DNA-binding region" description="H-T-H motif" evidence="4">
    <location>
        <begin position="35"/>
        <end position="54"/>
    </location>
</feature>
<sequence>MAPVPNPDLRNPRSHRAILDAALELAARDGYAKVTVEAIAAAAGVGKQTIYRWWPSKAAVVLEALNDRTGPFSGVPDTGDVVADMVAAAQGVIEALGTDLGTIWRGLVADAQGDARLAGDLLTEFLEPRNKSWQDRLDKAVAAGELRADVPTRTMVELLFGPVYYRLLLGTDPLDPDDTTARVEWLLNGLRAR</sequence>
<dbReference type="InterPro" id="IPR011075">
    <property type="entry name" value="TetR_C"/>
</dbReference>
<proteinExistence type="predicted"/>
<evidence type="ECO:0000313" key="7">
    <source>
        <dbReference type="Proteomes" id="UP001499987"/>
    </source>
</evidence>
<dbReference type="EMBL" id="BAAALD010000036">
    <property type="protein sequence ID" value="GAA1091219.1"/>
    <property type="molecule type" value="Genomic_DNA"/>
</dbReference>
<evidence type="ECO:0000256" key="4">
    <source>
        <dbReference type="PROSITE-ProRule" id="PRU00335"/>
    </source>
</evidence>
<keyword evidence="1" id="KW-0805">Transcription regulation</keyword>
<dbReference type="RefSeq" id="WP_344624906.1">
    <property type="nucleotide sequence ID" value="NZ_BAAALD010000036.1"/>
</dbReference>
<dbReference type="InterPro" id="IPR009057">
    <property type="entry name" value="Homeodomain-like_sf"/>
</dbReference>
<dbReference type="SUPFAM" id="SSF48498">
    <property type="entry name" value="Tetracyclin repressor-like, C-terminal domain"/>
    <property type="match status" value="1"/>
</dbReference>
<dbReference type="PRINTS" id="PR00455">
    <property type="entry name" value="HTHTETR"/>
</dbReference>
<protein>
    <submittedName>
        <fullName evidence="6">TetR/AcrR family transcriptional regulator</fullName>
    </submittedName>
</protein>
<dbReference type="Gene3D" id="1.10.10.60">
    <property type="entry name" value="Homeodomain-like"/>
    <property type="match status" value="1"/>
</dbReference>
<evidence type="ECO:0000259" key="5">
    <source>
        <dbReference type="PROSITE" id="PS50977"/>
    </source>
</evidence>
<keyword evidence="3" id="KW-0804">Transcription</keyword>
<dbReference type="SUPFAM" id="SSF46689">
    <property type="entry name" value="Homeodomain-like"/>
    <property type="match status" value="1"/>
</dbReference>
<keyword evidence="2 4" id="KW-0238">DNA-binding</keyword>
<evidence type="ECO:0000256" key="1">
    <source>
        <dbReference type="ARBA" id="ARBA00023015"/>
    </source>
</evidence>
<dbReference type="Pfam" id="PF16859">
    <property type="entry name" value="TetR_C_11"/>
    <property type="match status" value="1"/>
</dbReference>
<dbReference type="PANTHER" id="PTHR30055">
    <property type="entry name" value="HTH-TYPE TRANSCRIPTIONAL REGULATOR RUTR"/>
    <property type="match status" value="1"/>
</dbReference>
<name>A0ABP4E4Q1_9ACTN</name>
<keyword evidence="7" id="KW-1185">Reference proteome</keyword>
<gene>
    <name evidence="6" type="ORF">GCM10009663_38790</name>
</gene>
<dbReference type="Pfam" id="PF00440">
    <property type="entry name" value="TetR_N"/>
    <property type="match status" value="1"/>
</dbReference>
<dbReference type="InterPro" id="IPR050109">
    <property type="entry name" value="HTH-type_TetR-like_transc_reg"/>
</dbReference>
<organism evidence="6 7">
    <name type="scientific">Kitasatospora arboriphila</name>
    <dbReference type="NCBI Taxonomy" id="258052"/>
    <lineage>
        <taxon>Bacteria</taxon>
        <taxon>Bacillati</taxon>
        <taxon>Actinomycetota</taxon>
        <taxon>Actinomycetes</taxon>
        <taxon>Kitasatosporales</taxon>
        <taxon>Streptomycetaceae</taxon>
        <taxon>Kitasatospora</taxon>
    </lineage>
</organism>
<dbReference type="InterPro" id="IPR036271">
    <property type="entry name" value="Tet_transcr_reg_TetR-rel_C_sf"/>
</dbReference>
<dbReference type="Gene3D" id="1.10.357.10">
    <property type="entry name" value="Tetracycline Repressor, domain 2"/>
    <property type="match status" value="1"/>
</dbReference>
<dbReference type="Proteomes" id="UP001499987">
    <property type="component" value="Unassembled WGS sequence"/>
</dbReference>